<evidence type="ECO:0000313" key="2">
    <source>
        <dbReference type="Proteomes" id="UP000887159"/>
    </source>
</evidence>
<sequence>MLVRVLTKTLRPLDCKWVYFEMVLFARCSKMEATTTTEAEGYIKTLVEVLSRRMAFATKNRYNYGLNSILTSSSGSSSGNGGGVLS</sequence>
<comment type="caution">
    <text evidence="1">The sequence shown here is derived from an EMBL/GenBank/DDBJ whole genome shotgun (WGS) entry which is preliminary data.</text>
</comment>
<organism evidence="1 2">
    <name type="scientific">Trichonephila clavipes</name>
    <name type="common">Golden silk orbweaver</name>
    <name type="synonym">Nephila clavipes</name>
    <dbReference type="NCBI Taxonomy" id="2585209"/>
    <lineage>
        <taxon>Eukaryota</taxon>
        <taxon>Metazoa</taxon>
        <taxon>Ecdysozoa</taxon>
        <taxon>Arthropoda</taxon>
        <taxon>Chelicerata</taxon>
        <taxon>Arachnida</taxon>
        <taxon>Araneae</taxon>
        <taxon>Araneomorphae</taxon>
        <taxon>Entelegynae</taxon>
        <taxon>Araneoidea</taxon>
        <taxon>Nephilidae</taxon>
        <taxon>Trichonephila</taxon>
    </lineage>
</organism>
<protein>
    <submittedName>
        <fullName evidence="1">Uncharacterized protein</fullName>
    </submittedName>
</protein>
<keyword evidence="2" id="KW-1185">Reference proteome</keyword>
<evidence type="ECO:0000313" key="1">
    <source>
        <dbReference type="EMBL" id="GFX95939.1"/>
    </source>
</evidence>
<reference evidence="1" key="1">
    <citation type="submission" date="2020-08" db="EMBL/GenBank/DDBJ databases">
        <title>Multicomponent nature underlies the extraordinary mechanical properties of spider dragline silk.</title>
        <authorList>
            <person name="Kono N."/>
            <person name="Nakamura H."/>
            <person name="Mori M."/>
            <person name="Yoshida Y."/>
            <person name="Ohtoshi R."/>
            <person name="Malay A.D."/>
            <person name="Moran D.A.P."/>
            <person name="Tomita M."/>
            <person name="Numata K."/>
            <person name="Arakawa K."/>
        </authorList>
    </citation>
    <scope>NUCLEOTIDE SEQUENCE</scope>
</reference>
<gene>
    <name evidence="1" type="ORF">TNCV_2085191</name>
</gene>
<dbReference type="EMBL" id="BMAU01021189">
    <property type="protein sequence ID" value="GFX95939.1"/>
    <property type="molecule type" value="Genomic_DNA"/>
</dbReference>
<dbReference type="AlphaFoldDB" id="A0A8X6V7H0"/>
<accession>A0A8X6V7H0</accession>
<proteinExistence type="predicted"/>
<name>A0A8X6V7H0_TRICX</name>
<dbReference type="Proteomes" id="UP000887159">
    <property type="component" value="Unassembled WGS sequence"/>
</dbReference>